<evidence type="ECO:0000313" key="3">
    <source>
        <dbReference type="Proteomes" id="UP000076532"/>
    </source>
</evidence>
<evidence type="ECO:0000313" key="2">
    <source>
        <dbReference type="EMBL" id="KZP06411.1"/>
    </source>
</evidence>
<feature type="region of interest" description="Disordered" evidence="1">
    <location>
        <begin position="257"/>
        <end position="290"/>
    </location>
</feature>
<organism evidence="2 3">
    <name type="scientific">Athelia psychrophila</name>
    <dbReference type="NCBI Taxonomy" id="1759441"/>
    <lineage>
        <taxon>Eukaryota</taxon>
        <taxon>Fungi</taxon>
        <taxon>Dikarya</taxon>
        <taxon>Basidiomycota</taxon>
        <taxon>Agaricomycotina</taxon>
        <taxon>Agaricomycetes</taxon>
        <taxon>Agaricomycetidae</taxon>
        <taxon>Atheliales</taxon>
        <taxon>Atheliaceae</taxon>
        <taxon>Athelia</taxon>
    </lineage>
</organism>
<protein>
    <submittedName>
        <fullName evidence="2">Uncharacterized protein</fullName>
    </submittedName>
</protein>
<dbReference type="OrthoDB" id="3269274at2759"/>
<gene>
    <name evidence="2" type="ORF">FIBSPDRAFT_966453</name>
</gene>
<dbReference type="AlphaFoldDB" id="A0A167WRZ7"/>
<name>A0A167WRZ7_9AGAM</name>
<keyword evidence="3" id="KW-1185">Reference proteome</keyword>
<accession>A0A167WRZ7</accession>
<reference evidence="2 3" key="1">
    <citation type="journal article" date="2016" name="Mol. Biol. Evol.">
        <title>Comparative Genomics of Early-Diverging Mushroom-Forming Fungi Provides Insights into the Origins of Lignocellulose Decay Capabilities.</title>
        <authorList>
            <person name="Nagy L.G."/>
            <person name="Riley R."/>
            <person name="Tritt A."/>
            <person name="Adam C."/>
            <person name="Daum C."/>
            <person name="Floudas D."/>
            <person name="Sun H."/>
            <person name="Yadav J.S."/>
            <person name="Pangilinan J."/>
            <person name="Larsson K.H."/>
            <person name="Matsuura K."/>
            <person name="Barry K."/>
            <person name="Labutti K."/>
            <person name="Kuo R."/>
            <person name="Ohm R.A."/>
            <person name="Bhattacharya S.S."/>
            <person name="Shirouzu T."/>
            <person name="Yoshinaga Y."/>
            <person name="Martin F.M."/>
            <person name="Grigoriev I.V."/>
            <person name="Hibbett D.S."/>
        </authorList>
    </citation>
    <scope>NUCLEOTIDE SEQUENCE [LARGE SCALE GENOMIC DNA]</scope>
    <source>
        <strain evidence="2 3">CBS 109695</strain>
    </source>
</reference>
<dbReference type="Proteomes" id="UP000076532">
    <property type="component" value="Unassembled WGS sequence"/>
</dbReference>
<dbReference type="EMBL" id="KV417788">
    <property type="protein sequence ID" value="KZP06411.1"/>
    <property type="molecule type" value="Genomic_DNA"/>
</dbReference>
<feature type="compositionally biased region" description="Polar residues" evidence="1">
    <location>
        <begin position="272"/>
        <end position="281"/>
    </location>
</feature>
<proteinExistence type="predicted"/>
<evidence type="ECO:0000256" key="1">
    <source>
        <dbReference type="SAM" id="MobiDB-lite"/>
    </source>
</evidence>
<sequence length="325" mass="34997">MGSHYLYHPEITGPRTGKVVVCDAASRAKARHGIASDPSQYQDPQARPGSEGLHTWDIFLRSTTSADVRDQFIQDTQNDLHNAAAALDNITGGFTIILHSHGLPSNSSDSAFLPEDMQFIAYLTRRELLPHHRPKYETSIARIAQIFAGNLMPEHCRKYSSRCATSGMSRDTFRHEGALAADHGPLALLPPPHRTTSQFTFRGLPAGILESYLLTRRDAAAAPHGPASVVVPATHPNPLDIDTSAVLASSSNNAALPSAAGKHSLKKGATKYQAQGKSSSGKRALGQRPTASDFFKSMTVVKSPLRFEDRVVSGGPEMRLGQTSG</sequence>